<dbReference type="OrthoDB" id="9525at2"/>
<sequence>MRKFALLIPVLLSSCGIGSLNPFKKEQPIYTPYTPKSESQTVKSGKSGVENVVFYMKRYFSPLKGEIVLNSYDGFIIDLGSKDGVSVGDRFISESGAVLKVKEVKKNYSIALPTLGNPLVGESVQKINFNKVAYIDFTREKGKELYQELKKEVKNLNIAPYEEGEKLKKIYHLRYPSDFKRRVPVDKLTGFDAYLIVSKEGVALYDTTKHLIKFFPWEGAPQTSISVAIGSDYTVVYDFKGHGTSLFAFSPEGQVESEIVSLKENRILLFKPTPYGVKLVKKFKNPFRGSYLFHTCPVQIKGEKLFVVDGFYQDTKSVSSGVFKFVNGKLEKVASSNLILSCFDTDGDGVNDSIFGQNVSSESDKFFGKNVYRMELENGKIKKGNKVKVPKEFQVTSAQMFKTGGKEYFAYYDLNYYFNVSDGEKVLWRSPIQIGASPNSIYWYEEDNLVSYYITPKPKPIDIDGDGNQEVLFSQNKNAVPGLLRNIYTFDGGRILLLYRSGSSFDWEEATNPIYKMGGIEEFDYLPDQDIFVAIFTKVNILTNPKSKLLFIKPKI</sequence>
<keyword evidence="2" id="KW-1185">Reference proteome</keyword>
<evidence type="ECO:0000313" key="1">
    <source>
        <dbReference type="EMBL" id="SMO44371.1"/>
    </source>
</evidence>
<dbReference type="Proteomes" id="UP000317315">
    <property type="component" value="Unassembled WGS sequence"/>
</dbReference>
<evidence type="ECO:0008006" key="3">
    <source>
        <dbReference type="Google" id="ProtNLM"/>
    </source>
</evidence>
<dbReference type="EMBL" id="FXTM01000004">
    <property type="protein sequence ID" value="SMO44371.1"/>
    <property type="molecule type" value="Genomic_DNA"/>
</dbReference>
<reference evidence="1 2" key="1">
    <citation type="submission" date="2017-05" db="EMBL/GenBank/DDBJ databases">
        <authorList>
            <person name="Varghese N."/>
            <person name="Submissions S."/>
        </authorList>
    </citation>
    <scope>NUCLEOTIDE SEQUENCE [LARGE SCALE GENOMIC DNA]</scope>
    <source>
        <strain evidence="1 2">DSM 16304</strain>
    </source>
</reference>
<organism evidence="1 2">
    <name type="scientific">Balnearium lithotrophicum</name>
    <dbReference type="NCBI Taxonomy" id="223788"/>
    <lineage>
        <taxon>Bacteria</taxon>
        <taxon>Pseudomonadati</taxon>
        <taxon>Aquificota</taxon>
        <taxon>Aquificia</taxon>
        <taxon>Desulfurobacteriales</taxon>
        <taxon>Desulfurobacteriaceae</taxon>
        <taxon>Balnearium</taxon>
    </lineage>
</organism>
<gene>
    <name evidence="1" type="ORF">SAMN06269117_104111</name>
</gene>
<evidence type="ECO:0000313" key="2">
    <source>
        <dbReference type="Proteomes" id="UP000317315"/>
    </source>
</evidence>
<name>A0A521BBK4_9BACT</name>
<dbReference type="PROSITE" id="PS51257">
    <property type="entry name" value="PROKAR_LIPOPROTEIN"/>
    <property type="match status" value="1"/>
</dbReference>
<accession>A0A521BBK4</accession>
<dbReference type="AlphaFoldDB" id="A0A521BBK4"/>
<protein>
    <recommendedName>
        <fullName evidence="3">Repeat domain-containing protein</fullName>
    </recommendedName>
</protein>
<dbReference type="RefSeq" id="WP_142934278.1">
    <property type="nucleotide sequence ID" value="NZ_FXTM01000004.1"/>
</dbReference>
<proteinExistence type="predicted"/>